<comment type="caution">
    <text evidence="4">The sequence shown here is derived from an EMBL/GenBank/DDBJ whole genome shotgun (WGS) entry which is preliminary data.</text>
</comment>
<feature type="region of interest" description="Disordered" evidence="2">
    <location>
        <begin position="1"/>
        <end position="34"/>
    </location>
</feature>
<dbReference type="Proteomes" id="UP000011523">
    <property type="component" value="Unassembled WGS sequence"/>
</dbReference>
<dbReference type="Gene3D" id="2.60.40.10">
    <property type="entry name" value="Immunoglobulins"/>
    <property type="match status" value="3"/>
</dbReference>
<feature type="region of interest" description="Disordered" evidence="2">
    <location>
        <begin position="868"/>
        <end position="889"/>
    </location>
</feature>
<feature type="domain" description="Fibronectin type-III" evidence="3">
    <location>
        <begin position="158"/>
        <end position="248"/>
    </location>
</feature>
<dbReference type="PROSITE" id="PS50853">
    <property type="entry name" value="FN3"/>
    <property type="match status" value="2"/>
</dbReference>
<evidence type="ECO:0000313" key="5">
    <source>
        <dbReference type="Proteomes" id="UP000011523"/>
    </source>
</evidence>
<feature type="compositionally biased region" description="Polar residues" evidence="2">
    <location>
        <begin position="109"/>
        <end position="123"/>
    </location>
</feature>
<feature type="region of interest" description="Disordered" evidence="2">
    <location>
        <begin position="54"/>
        <end position="124"/>
    </location>
</feature>
<evidence type="ECO:0000256" key="1">
    <source>
        <dbReference type="ARBA" id="ARBA00022737"/>
    </source>
</evidence>
<organism evidence="4 5">
    <name type="scientific">Halorubrum tebenquichense DSM 14210</name>
    <dbReference type="NCBI Taxonomy" id="1227485"/>
    <lineage>
        <taxon>Archaea</taxon>
        <taxon>Methanobacteriati</taxon>
        <taxon>Methanobacteriota</taxon>
        <taxon>Stenosarchaea group</taxon>
        <taxon>Halobacteria</taxon>
        <taxon>Halobacteriales</taxon>
        <taxon>Haloferacaceae</taxon>
        <taxon>Halorubrum</taxon>
    </lineage>
</organism>
<dbReference type="InterPro" id="IPR036116">
    <property type="entry name" value="FN3_sf"/>
</dbReference>
<feature type="region of interest" description="Disordered" evidence="2">
    <location>
        <begin position="138"/>
        <end position="162"/>
    </location>
</feature>
<keyword evidence="1" id="KW-0677">Repeat</keyword>
<protein>
    <recommendedName>
        <fullName evidence="3">Fibronectin type-III domain-containing protein</fullName>
    </recommendedName>
</protein>
<dbReference type="PATRIC" id="fig|1227485.3.peg.2480"/>
<evidence type="ECO:0000259" key="3">
    <source>
        <dbReference type="PROSITE" id="PS50853"/>
    </source>
</evidence>
<evidence type="ECO:0000256" key="2">
    <source>
        <dbReference type="SAM" id="MobiDB-lite"/>
    </source>
</evidence>
<feature type="region of interest" description="Disordered" evidence="2">
    <location>
        <begin position="192"/>
        <end position="214"/>
    </location>
</feature>
<accession>M0DMK2</accession>
<gene>
    <name evidence="4" type="ORF">C472_12640</name>
</gene>
<keyword evidence="5" id="KW-1185">Reference proteome</keyword>
<dbReference type="EMBL" id="AOJD01000064">
    <property type="protein sequence ID" value="ELZ35384.1"/>
    <property type="molecule type" value="Genomic_DNA"/>
</dbReference>
<name>M0DMK2_9EURY</name>
<sequence length="1173" mass="126099">MAGAENEYYVYRDDTPGVSKSSTRVGTPSSTGFNDYGTLDGKTYYYAVASVTQGTESDGVSNEASATTDLPAPSFDTVDTVTPREIAVTASPDDDNPGGSVELDFEGSQVDSSNSDGSVSHTATGLLDGEEYTFTVTRSTPDAGSKSTQTTPVTALPTPDGVTVDAIGDTGVDLLWNDNSNNETEYQIEARKDNSGSFSQAGSAPSDAETGAATGLLNGQPYGVRVVAVTDHAESASGIISVTTTVPTLAPGLDNGVLDEVRVNFPGSLNNGDRRAQIRRSGESSWDNGAAGFDETVVPHDGGGDAIFSGLLDGEEYEVRLRGETADATGAWTRSLIVTRFPGAADLNVDSVTDTSVGLTWNENADNEDGQLVVREQYNTARGDWDSERVIGNLGPNVETYTDDTAQPDTQYRYRIRAYTEYAEADSDTRTVRTPAIGFSRTRVPASGWHVEIDTPDGDTLRPTVLEGSTPKRSLNDVPRVEVAVPEADRWLDDDLQRAPMRVWKDGDRLPIERFEKPVRKPDRIVLHGRGGIKLDRDMVRDVGPVIDVDTLVREILDDEVPEYAKTVDDPNNNLRDDARFLTGNNIIGFLDAFTDIDEQFGNNLPVVVDTDGHTRLAQVAWMESAKNATDKNAFLGEAPEDSVGKYMDNETYSLQSVGDYIEWSFDPDYSVTIADLDIRVRSRSVPTEGSNPGLSFKLNGDEVNTYPVDIPGTGPDAEAGWRSFSSFDASNPDEDVGQGGSTDFRVEVAEESADSDARWLIDGFVVSDERYDADLNYQLGNGEDAINDDGIIEGPQIYPESLALETVERSAIEQVVAGRLDVEMNATGGAQALAVSNDGGTTWVSASNTDSVSGAFADGDSTRIRGRVTLSRRDGDQSTHPRTGGASQELSSLDLYATLDDTPFEQNASHTGTVLEVLQTLADTHYSIFELRWDPDANGGDGGISIEWTQPGQREASTSAAVLDYQTEVDSETIVEAAYVYGRSRRVRDQEVTLDVGAYVGVGDGYLQPGTERVASTSDDTVYVAGEDYEIRSVDGTITATEGGAIDDGETVVMDYETRLVGYYELPSADGSGDTIRETIGSATTQNLANQAAQTLVKELSEPQRSATITLDRTADIGLVGALDVDAPVDAEIVRGIEADERKQEVRTGSRLSGGEAIDDIRRRVKAVAKRL</sequence>
<dbReference type="AlphaFoldDB" id="M0DMK2"/>
<evidence type="ECO:0000313" key="4">
    <source>
        <dbReference type="EMBL" id="ELZ35384.1"/>
    </source>
</evidence>
<feature type="compositionally biased region" description="Polar residues" evidence="2">
    <location>
        <begin position="18"/>
        <end position="33"/>
    </location>
</feature>
<dbReference type="Pfam" id="PF00041">
    <property type="entry name" value="fn3"/>
    <property type="match status" value="1"/>
</dbReference>
<dbReference type="CDD" id="cd00063">
    <property type="entry name" value="FN3"/>
    <property type="match status" value="2"/>
</dbReference>
<proteinExistence type="predicted"/>
<dbReference type="InterPro" id="IPR003961">
    <property type="entry name" value="FN3_dom"/>
</dbReference>
<dbReference type="PANTHER" id="PTHR46708">
    <property type="entry name" value="TENASCIN"/>
    <property type="match status" value="1"/>
</dbReference>
<dbReference type="PANTHER" id="PTHR46708:SF2">
    <property type="entry name" value="FIBRONECTIN TYPE-III DOMAIN-CONTAINING PROTEIN"/>
    <property type="match status" value="1"/>
</dbReference>
<dbReference type="InterPro" id="IPR013783">
    <property type="entry name" value="Ig-like_fold"/>
</dbReference>
<feature type="compositionally biased region" description="Polar residues" evidence="2">
    <location>
        <begin position="54"/>
        <end position="68"/>
    </location>
</feature>
<reference evidence="4 5" key="1">
    <citation type="journal article" date="2014" name="PLoS Genet.">
        <title>Phylogenetically driven sequencing of extremely halophilic archaea reveals strategies for static and dynamic osmo-response.</title>
        <authorList>
            <person name="Becker E.A."/>
            <person name="Seitzer P.M."/>
            <person name="Tritt A."/>
            <person name="Larsen D."/>
            <person name="Krusor M."/>
            <person name="Yao A.I."/>
            <person name="Wu D."/>
            <person name="Madern D."/>
            <person name="Eisen J.A."/>
            <person name="Darling A.E."/>
            <person name="Facciotti M.T."/>
        </authorList>
    </citation>
    <scope>NUCLEOTIDE SEQUENCE [LARGE SCALE GENOMIC DNA]</scope>
    <source>
        <strain evidence="4 5">DSM 14210</strain>
    </source>
</reference>
<feature type="domain" description="Fibronectin type-III" evidence="3">
    <location>
        <begin position="343"/>
        <end position="437"/>
    </location>
</feature>
<dbReference type="SMART" id="SM00060">
    <property type="entry name" value="FN3"/>
    <property type="match status" value="4"/>
</dbReference>
<dbReference type="SUPFAM" id="SSF49265">
    <property type="entry name" value="Fibronectin type III"/>
    <property type="match status" value="2"/>
</dbReference>
<feature type="compositionally biased region" description="Polar residues" evidence="2">
    <location>
        <begin position="138"/>
        <end position="153"/>
    </location>
</feature>
<dbReference type="InterPro" id="IPR050991">
    <property type="entry name" value="ECM_Regulatory_Proteins"/>
</dbReference>